<dbReference type="Proteomes" id="UP000265566">
    <property type="component" value="Chromosome 7"/>
</dbReference>
<dbReference type="GO" id="GO:0006338">
    <property type="term" value="P:chromatin remodeling"/>
    <property type="evidence" value="ECO:0000318"/>
    <property type="project" value="GO_Central"/>
</dbReference>
<keyword evidence="14" id="KW-1185">Reference proteome</keyword>
<evidence type="ECO:0000256" key="1">
    <source>
        <dbReference type="ARBA" id="ARBA00004123"/>
    </source>
</evidence>
<feature type="region of interest" description="Disordered" evidence="8">
    <location>
        <begin position="576"/>
        <end position="602"/>
    </location>
</feature>
<feature type="compositionally biased region" description="Low complexity" evidence="8">
    <location>
        <begin position="11"/>
        <end position="20"/>
    </location>
</feature>
<dbReference type="Gene3D" id="2.30.30.140">
    <property type="match status" value="1"/>
</dbReference>
<keyword evidence="6" id="KW-0804">Transcription</keyword>
<sequence>MPPGRRKGAKKSTATAGSSRSRSRSRRQWNIGDLVLAKVKGFPAWPATVGEPGKLKWVRPITASDLKKVFVHFFGTTQVAFCNPADIEEFTEEKKQYLVEQYLRKRQGKSAELVRAVTEIIEIYEERCNGVDETSSAGEDSNADEVNSPDLSVNSGFRDQVDTPWEINSQMKPSNSVTGKHELVYASEDDLVVARRGESYIIQKATADAVATATVKSPFPVKQEHEPVQRSQSSSQIQNSVARRSDGVKNGGNNDGNIPSDTTNNKSIRRIKHIRKSPDLFGCNDTDSSAFASNVSMEGNGSDIVTINSDVCSLNEGSTICSNLKLEQSEIIECSEYVGLNKVLSHEVKAVIGKKKRKPNRRRKINNAGAQNANQSLQNMSESPKERCSNQDGDEHLPLFKRRRVRMAINSSFTEEEHNQIAQVQEKSSKEVIIDSSLQIIASSNCENSCFADGDSSASNRVLVNVSRKLLAPCSENGSKASEVKKDQSFGSSVDDESSLPPSKRVQRALKAMYANAAEEATCIESSPSIMTSSGRSCISATKRCSCGNDCSDNRLCNLSTCSNPMILTQDNTSFEEDKTKSQLHKSGKDVIPGAGHQSSEDLSDSGVCVSAKIDSKVLMHEKLSPNLDVKCCLVGSNKDSLGLLVPPKADESIRPVIHSNASDTLDHRGINLDPVAGPNESAKLLCQKSINMPQNLTVVCEDMKGTAGDRSKINDTHVVVEEVKFERQQEDMISLSISNDCSREKGGLGIPASSSMTDGGVCLPQGSPPNTSVRHISTSDSSNIHQNGSCSPDVLQKNILSGPIDGRKDGVEANQQPRSTGKSTEAGDAALLYFEAMLATLTRTKENIGRATRIAIDCAKFGIATKVVESLVHSLENEPILSRRVDLFFLVDSIVQSSRGSKGDAGGVYPSAMQAFLPRLLSAAAPPGNTAQENRKQCLKVLRLWLERRILPEPIINHHIRELNSYSSSASASVHSQRLLRTDRALDDPIREMEGMLVDEYGSNSSFQLSALHMPCMVEDGGSDSDGGNFQAVAPQRESEAYEVQEVSHAFEKHRHVLEDVEGELEMEDVAPSLDVELNSICNVYGGNASQLDKKLPLSFAPHFSQDVPSFSPHPPSYAPPPPPPPPPPPSPPTMHLMSATSDQYRTAADSKAFSDSQTVHGKTFHSLAQPLAAPRNSRPMDAMQFQIPKCRDVQMKITESTCYSNSYPVRPPENSRSADGFAVHNKGYILRPPHRVPSDQFSFVHAENRQKSQREVPPPPSYSNRHHSVQNLKRENFYNNQERDGMRYNTRAPSEERWNTRAPHEDRWNSRAPSEDRWNTRAPSEDRWNSRAPSEERWNTRAPSEDRWNTRAPSEERWNTRAPSEDRWNTRAPHEERWNTRAAYSGVLAPYGCHPSESTRSRGHGWRLPSPSMNYRYSMPFRHHFDDAIPAANRGPSFWRPRRTEITRL</sequence>
<evidence type="ECO:0000313" key="12">
    <source>
        <dbReference type="EMBL" id="RHN48051.1"/>
    </source>
</evidence>
<evidence type="ECO:0000256" key="8">
    <source>
        <dbReference type="SAM" id="MobiDB-lite"/>
    </source>
</evidence>
<gene>
    <name evidence="11" type="ordered locus">MTR_7g094580</name>
    <name evidence="12" type="ORF">MtrunA17_Chr7g0259601</name>
</gene>
<dbReference type="InterPro" id="IPR008942">
    <property type="entry name" value="ENTH_VHS"/>
</dbReference>
<feature type="compositionally biased region" description="Basic residues" evidence="8">
    <location>
        <begin position="1"/>
        <end position="10"/>
    </location>
</feature>
<feature type="compositionally biased region" description="Polar residues" evidence="8">
    <location>
        <begin position="769"/>
        <end position="791"/>
    </location>
</feature>
<evidence type="ECO:0000313" key="15">
    <source>
        <dbReference type="Proteomes" id="UP000265566"/>
    </source>
</evidence>
<dbReference type="EnsemblPlants" id="KEH23731">
    <property type="protein sequence ID" value="KEH23731"/>
    <property type="gene ID" value="MTR_7g094580"/>
</dbReference>
<feature type="compositionally biased region" description="Pro residues" evidence="8">
    <location>
        <begin position="1113"/>
        <end position="1134"/>
    </location>
</feature>
<dbReference type="Proteomes" id="UP000002051">
    <property type="component" value="Unassembled WGS sequence"/>
</dbReference>
<dbReference type="Gramene" id="rna42722">
    <property type="protein sequence ID" value="RHN48051.1"/>
    <property type="gene ID" value="gene42722"/>
</dbReference>
<reference evidence="13" key="3">
    <citation type="submission" date="2015-04" db="UniProtKB">
        <authorList>
            <consortium name="EnsemblPlants"/>
        </authorList>
    </citation>
    <scope>IDENTIFICATION</scope>
    <source>
        <strain evidence="13">cv. Jemalong A17</strain>
    </source>
</reference>
<dbReference type="FunFam" id="1.25.40.90:FF:000037">
    <property type="entry name" value="Enhancer of ag-4 2"/>
    <property type="match status" value="1"/>
</dbReference>
<feature type="compositionally biased region" description="Basic and acidic residues" evidence="8">
    <location>
        <begin position="1295"/>
        <end position="1374"/>
    </location>
</feature>
<dbReference type="InterPro" id="IPR000313">
    <property type="entry name" value="PWWP_dom"/>
</dbReference>
<comment type="subcellular location">
    <subcellularLocation>
        <location evidence="1">Nucleus</location>
    </subcellularLocation>
</comment>
<dbReference type="Pfam" id="PF04818">
    <property type="entry name" value="CID"/>
    <property type="match status" value="1"/>
</dbReference>
<feature type="compositionally biased region" description="Polar residues" evidence="8">
    <location>
        <begin position="368"/>
        <end position="382"/>
    </location>
</feature>
<evidence type="ECO:0000256" key="6">
    <source>
        <dbReference type="ARBA" id="ARBA00023163"/>
    </source>
</evidence>
<keyword evidence="4" id="KW-0805">Transcription regulation</keyword>
<keyword evidence="7" id="KW-0539">Nucleus</keyword>
<reference evidence="12" key="5">
    <citation type="journal article" date="2018" name="Nat. Plants">
        <title>Whole-genome landscape of Medicago truncatula symbiotic genes.</title>
        <authorList>
            <person name="Pecrix Y."/>
            <person name="Gamas P."/>
            <person name="Carrere S."/>
        </authorList>
    </citation>
    <scope>NUCLEOTIDE SEQUENCE</scope>
    <source>
        <tissue evidence="12">Leaves</tissue>
    </source>
</reference>
<dbReference type="SMART" id="SM00293">
    <property type="entry name" value="PWWP"/>
    <property type="match status" value="1"/>
</dbReference>
<organism evidence="11 14">
    <name type="scientific">Medicago truncatula</name>
    <name type="common">Barrel medic</name>
    <name type="synonym">Medicago tribuloides</name>
    <dbReference type="NCBI Taxonomy" id="3880"/>
    <lineage>
        <taxon>Eukaryota</taxon>
        <taxon>Viridiplantae</taxon>
        <taxon>Streptophyta</taxon>
        <taxon>Embryophyta</taxon>
        <taxon>Tracheophyta</taxon>
        <taxon>Spermatophyta</taxon>
        <taxon>Magnoliopsida</taxon>
        <taxon>eudicotyledons</taxon>
        <taxon>Gunneridae</taxon>
        <taxon>Pentapetalae</taxon>
        <taxon>rosids</taxon>
        <taxon>fabids</taxon>
        <taxon>Fabales</taxon>
        <taxon>Fabaceae</taxon>
        <taxon>Papilionoideae</taxon>
        <taxon>50 kb inversion clade</taxon>
        <taxon>NPAAA clade</taxon>
        <taxon>Hologalegina</taxon>
        <taxon>IRL clade</taxon>
        <taxon>Trifolieae</taxon>
        <taxon>Medicago</taxon>
    </lineage>
</organism>
<dbReference type="GO" id="GO:0005634">
    <property type="term" value="C:nucleus"/>
    <property type="evidence" value="ECO:0000318"/>
    <property type="project" value="GO_Central"/>
</dbReference>
<reference evidence="11 14" key="1">
    <citation type="journal article" date="2011" name="Nature">
        <title>The Medicago genome provides insight into the evolution of rhizobial symbioses.</title>
        <authorList>
            <person name="Young N.D."/>
            <person name="Debelle F."/>
            <person name="Oldroyd G.E."/>
            <person name="Geurts R."/>
            <person name="Cannon S.B."/>
            <person name="Udvardi M.K."/>
            <person name="Benedito V.A."/>
            <person name="Mayer K.F."/>
            <person name="Gouzy J."/>
            <person name="Schoof H."/>
            <person name="Van de Peer Y."/>
            <person name="Proost S."/>
            <person name="Cook D.R."/>
            <person name="Meyers B.C."/>
            <person name="Spannagl M."/>
            <person name="Cheung F."/>
            <person name="De Mita S."/>
            <person name="Krishnakumar V."/>
            <person name="Gundlach H."/>
            <person name="Zhou S."/>
            <person name="Mudge J."/>
            <person name="Bharti A.K."/>
            <person name="Murray J.D."/>
            <person name="Naoumkina M.A."/>
            <person name="Rosen B."/>
            <person name="Silverstein K.A."/>
            <person name="Tang H."/>
            <person name="Rombauts S."/>
            <person name="Zhao P.X."/>
            <person name="Zhou P."/>
            <person name="Barbe V."/>
            <person name="Bardou P."/>
            <person name="Bechner M."/>
            <person name="Bellec A."/>
            <person name="Berger A."/>
            <person name="Berges H."/>
            <person name="Bidwell S."/>
            <person name="Bisseling T."/>
            <person name="Choisne N."/>
            <person name="Couloux A."/>
            <person name="Denny R."/>
            <person name="Deshpande S."/>
            <person name="Dai X."/>
            <person name="Doyle J.J."/>
            <person name="Dudez A.M."/>
            <person name="Farmer A.D."/>
            <person name="Fouteau S."/>
            <person name="Franken C."/>
            <person name="Gibelin C."/>
            <person name="Gish J."/>
            <person name="Goldstein S."/>
            <person name="Gonzalez A.J."/>
            <person name="Green P.J."/>
            <person name="Hallab A."/>
            <person name="Hartog M."/>
            <person name="Hua A."/>
            <person name="Humphray S.J."/>
            <person name="Jeong D.H."/>
            <person name="Jing Y."/>
            <person name="Jocker A."/>
            <person name="Kenton S.M."/>
            <person name="Kim D.J."/>
            <person name="Klee K."/>
            <person name="Lai H."/>
            <person name="Lang C."/>
            <person name="Lin S."/>
            <person name="Macmil S.L."/>
            <person name="Magdelenat G."/>
            <person name="Matthews L."/>
            <person name="McCorrison J."/>
            <person name="Monaghan E.L."/>
            <person name="Mun J.H."/>
            <person name="Najar F.Z."/>
            <person name="Nicholson C."/>
            <person name="Noirot C."/>
            <person name="O'Bleness M."/>
            <person name="Paule C.R."/>
            <person name="Poulain J."/>
            <person name="Prion F."/>
            <person name="Qin B."/>
            <person name="Qu C."/>
            <person name="Retzel E.F."/>
            <person name="Riddle C."/>
            <person name="Sallet E."/>
            <person name="Samain S."/>
            <person name="Samson N."/>
            <person name="Sanders I."/>
            <person name="Saurat O."/>
            <person name="Scarpelli C."/>
            <person name="Schiex T."/>
            <person name="Segurens B."/>
            <person name="Severin A.J."/>
            <person name="Sherrier D.J."/>
            <person name="Shi R."/>
            <person name="Sims S."/>
            <person name="Singer S.R."/>
            <person name="Sinharoy S."/>
            <person name="Sterck L."/>
            <person name="Viollet A."/>
            <person name="Wang B.B."/>
            <person name="Wang K."/>
            <person name="Wang M."/>
            <person name="Wang X."/>
            <person name="Warfsmann J."/>
            <person name="Weissenbach J."/>
            <person name="White D.D."/>
            <person name="White J.D."/>
            <person name="Wiley G.B."/>
            <person name="Wincker P."/>
            <person name="Xing Y."/>
            <person name="Yang L."/>
            <person name="Yao Z."/>
            <person name="Ying F."/>
            <person name="Zhai J."/>
            <person name="Zhou L."/>
            <person name="Zuber A."/>
            <person name="Denarie J."/>
            <person name="Dixon R.A."/>
            <person name="May G.D."/>
            <person name="Schwartz D.C."/>
            <person name="Rogers J."/>
            <person name="Quetier F."/>
            <person name="Town C.D."/>
            <person name="Roe B.A."/>
        </authorList>
    </citation>
    <scope>NUCLEOTIDE SEQUENCE [LARGE SCALE GENOMIC DNA]</scope>
    <source>
        <strain evidence="11">A17</strain>
        <strain evidence="13 14">cv. Jemalong A17</strain>
    </source>
</reference>
<evidence type="ECO:0000313" key="13">
    <source>
        <dbReference type="EnsemblPlants" id="KEH23731"/>
    </source>
</evidence>
<dbReference type="PANTHER" id="PTHR12550:SF49">
    <property type="entry name" value="PROTEIN HUA2-LIKE 2-RELATED"/>
    <property type="match status" value="1"/>
</dbReference>
<keyword evidence="2" id="KW-0217">Developmental protein</keyword>
<dbReference type="HOGENOM" id="CLU_004888_0_0_1"/>
<evidence type="ECO:0000256" key="7">
    <source>
        <dbReference type="ARBA" id="ARBA00023242"/>
    </source>
</evidence>
<dbReference type="SUPFAM" id="SSF63748">
    <property type="entry name" value="Tudor/PWWP/MBT"/>
    <property type="match status" value="1"/>
</dbReference>
<dbReference type="Gene3D" id="1.25.40.90">
    <property type="match status" value="1"/>
</dbReference>
<dbReference type="GO" id="GO:0009908">
    <property type="term" value="P:flower development"/>
    <property type="evidence" value="ECO:0007669"/>
    <property type="project" value="UniProtKB-KW"/>
</dbReference>
<proteinExistence type="predicted"/>
<feature type="region of interest" description="Disordered" evidence="8">
    <location>
        <begin position="1"/>
        <end position="26"/>
    </location>
</feature>
<dbReference type="EMBL" id="CM001223">
    <property type="protein sequence ID" value="KEH23731.1"/>
    <property type="molecule type" value="Genomic_DNA"/>
</dbReference>
<feature type="compositionally biased region" description="Low complexity" evidence="8">
    <location>
        <begin position="229"/>
        <end position="240"/>
    </location>
</feature>
<evidence type="ECO:0000256" key="5">
    <source>
        <dbReference type="ARBA" id="ARBA00023089"/>
    </source>
</evidence>
<keyword evidence="5" id="KW-0287">Flowering</keyword>
<dbReference type="GO" id="GO:0006397">
    <property type="term" value="P:mRNA processing"/>
    <property type="evidence" value="ECO:0007669"/>
    <property type="project" value="UniProtKB-KW"/>
</dbReference>
<feature type="region of interest" description="Disordered" evidence="8">
    <location>
        <begin position="1248"/>
        <end position="1374"/>
    </location>
</feature>
<evidence type="ECO:0000256" key="4">
    <source>
        <dbReference type="ARBA" id="ARBA00023015"/>
    </source>
</evidence>
<feature type="compositionally biased region" description="Polar residues" evidence="8">
    <location>
        <begin position="814"/>
        <end position="824"/>
    </location>
</feature>
<keyword evidence="3" id="KW-0507">mRNA processing</keyword>
<evidence type="ECO:0000313" key="14">
    <source>
        <dbReference type="Proteomes" id="UP000002051"/>
    </source>
</evidence>
<feature type="compositionally biased region" description="Basic and acidic residues" evidence="8">
    <location>
        <begin position="1274"/>
        <end position="1288"/>
    </location>
</feature>
<reference evidence="15" key="4">
    <citation type="journal article" date="2018" name="Nat. Plants">
        <title>Whole-genome landscape of Medicago truncatula symbiotic genes.</title>
        <authorList>
            <person name="Pecrix Y."/>
            <person name="Staton S.E."/>
            <person name="Sallet E."/>
            <person name="Lelandais-Briere C."/>
            <person name="Moreau S."/>
            <person name="Carrere S."/>
            <person name="Blein T."/>
            <person name="Jardinaud M.F."/>
            <person name="Latrasse D."/>
            <person name="Zouine M."/>
            <person name="Zahm M."/>
            <person name="Kreplak J."/>
            <person name="Mayjonade B."/>
            <person name="Satge C."/>
            <person name="Perez M."/>
            <person name="Cauet S."/>
            <person name="Marande W."/>
            <person name="Chantry-Darmon C."/>
            <person name="Lopez-Roques C."/>
            <person name="Bouchez O."/>
            <person name="Berard A."/>
            <person name="Debelle F."/>
            <person name="Munos S."/>
            <person name="Bendahmane A."/>
            <person name="Berges H."/>
            <person name="Niebel A."/>
            <person name="Buitink J."/>
            <person name="Frugier F."/>
            <person name="Benhamed M."/>
            <person name="Crespi M."/>
            <person name="Gouzy J."/>
            <person name="Gamas P."/>
        </authorList>
    </citation>
    <scope>NUCLEOTIDE SEQUENCE [LARGE SCALE GENOMIC DNA]</scope>
    <source>
        <strain evidence="15">cv. Jemalong A17</strain>
    </source>
</reference>
<feature type="region of interest" description="Disordered" evidence="8">
    <location>
        <begin position="747"/>
        <end position="825"/>
    </location>
</feature>
<dbReference type="Pfam" id="PF00855">
    <property type="entry name" value="PWWP"/>
    <property type="match status" value="1"/>
</dbReference>
<dbReference type="SMART" id="SM00582">
    <property type="entry name" value="RPR"/>
    <property type="match status" value="1"/>
</dbReference>
<evidence type="ECO:0000259" key="10">
    <source>
        <dbReference type="SMART" id="SM00582"/>
    </source>
</evidence>
<accession>A0A072U2W5</accession>
<feature type="region of interest" description="Disordered" evidence="8">
    <location>
        <begin position="220"/>
        <end position="268"/>
    </location>
</feature>
<evidence type="ECO:0000256" key="3">
    <source>
        <dbReference type="ARBA" id="ARBA00022664"/>
    </source>
</evidence>
<feature type="region of interest" description="Disordered" evidence="8">
    <location>
        <begin position="482"/>
        <end position="503"/>
    </location>
</feature>
<name>A0A072U2W5_MEDTR</name>
<feature type="compositionally biased region" description="Basic residues" evidence="8">
    <location>
        <begin position="353"/>
        <end position="365"/>
    </location>
</feature>
<dbReference type="STRING" id="3880.A0A072U2W5"/>
<evidence type="ECO:0000256" key="2">
    <source>
        <dbReference type="ARBA" id="ARBA00022473"/>
    </source>
</evidence>
<feature type="compositionally biased region" description="Basic and acidic residues" evidence="8">
    <location>
        <begin position="383"/>
        <end position="396"/>
    </location>
</feature>
<feature type="domain" description="PWWP" evidence="9">
    <location>
        <begin position="29"/>
        <end position="91"/>
    </location>
</feature>
<evidence type="ECO:0000313" key="11">
    <source>
        <dbReference type="EMBL" id="KEH23731.1"/>
    </source>
</evidence>
<feature type="region of interest" description="Disordered" evidence="8">
    <location>
        <begin position="1108"/>
        <end position="1139"/>
    </location>
</feature>
<dbReference type="EMBL" id="PSQE01000007">
    <property type="protein sequence ID" value="RHN48051.1"/>
    <property type="molecule type" value="Genomic_DNA"/>
</dbReference>
<dbReference type="PANTHER" id="PTHR12550">
    <property type="entry name" value="HEPATOMA-DERIVED GROWTH FACTOR-RELATED"/>
    <property type="match status" value="1"/>
</dbReference>
<feature type="region of interest" description="Disordered" evidence="8">
    <location>
        <begin position="132"/>
        <end position="158"/>
    </location>
</feature>
<feature type="domain" description="CID" evidence="10">
    <location>
        <begin position="834"/>
        <end position="965"/>
    </location>
</feature>
<protein>
    <submittedName>
        <fullName evidence="11">PWWP domain protein</fullName>
    </submittedName>
    <submittedName>
        <fullName evidence="12">Putative PWWP domain, CID domain-containing protein</fullName>
    </submittedName>
</protein>
<feature type="region of interest" description="Disordered" evidence="8">
    <location>
        <begin position="353"/>
        <end position="396"/>
    </location>
</feature>
<dbReference type="InterPro" id="IPR006569">
    <property type="entry name" value="CID_dom"/>
</dbReference>
<evidence type="ECO:0000259" key="9">
    <source>
        <dbReference type="SMART" id="SM00293"/>
    </source>
</evidence>
<reference evidence="11 14" key="2">
    <citation type="journal article" date="2014" name="BMC Genomics">
        <title>An improved genome release (version Mt4.0) for the model legume Medicago truncatula.</title>
        <authorList>
            <person name="Tang H."/>
            <person name="Krishnakumar V."/>
            <person name="Bidwell S."/>
            <person name="Rosen B."/>
            <person name="Chan A."/>
            <person name="Zhou S."/>
            <person name="Gentzbittel L."/>
            <person name="Childs K.L."/>
            <person name="Yandell M."/>
            <person name="Gundlach H."/>
            <person name="Mayer K.F."/>
            <person name="Schwartz D.C."/>
            <person name="Town C.D."/>
        </authorList>
    </citation>
    <scope>GENOME REANNOTATION</scope>
    <source>
        <strain evidence="11">A17</strain>
        <strain evidence="13 14">cv. Jemalong A17</strain>
    </source>
</reference>